<accession>A0AAV7GYL2</accession>
<feature type="compositionally biased region" description="Polar residues" evidence="1">
    <location>
        <begin position="104"/>
        <end position="114"/>
    </location>
</feature>
<dbReference type="Proteomes" id="UP000775213">
    <property type="component" value="Unassembled WGS sequence"/>
</dbReference>
<evidence type="ECO:0000313" key="2">
    <source>
        <dbReference type="EMBL" id="KAH0460758.1"/>
    </source>
</evidence>
<gene>
    <name evidence="2" type="ORF">IEQ34_008333</name>
</gene>
<proteinExistence type="predicted"/>
<sequence>MINDGDIVKGFKEFSPWDLQGLNTVELVDCPLVFFCDVHLPPHASSIASATVGRFDNHREQSVVVIGLQLHGKRINFPDLPIDGQASDMPPGHGIQDASHGRPNRQQDASLYIS</sequence>
<name>A0AAV7GYL2_DENCH</name>
<dbReference type="EMBL" id="JAGFBR010000009">
    <property type="protein sequence ID" value="KAH0460758.1"/>
    <property type="molecule type" value="Genomic_DNA"/>
</dbReference>
<organism evidence="2 3">
    <name type="scientific">Dendrobium chrysotoxum</name>
    <name type="common">Orchid</name>
    <dbReference type="NCBI Taxonomy" id="161865"/>
    <lineage>
        <taxon>Eukaryota</taxon>
        <taxon>Viridiplantae</taxon>
        <taxon>Streptophyta</taxon>
        <taxon>Embryophyta</taxon>
        <taxon>Tracheophyta</taxon>
        <taxon>Spermatophyta</taxon>
        <taxon>Magnoliopsida</taxon>
        <taxon>Liliopsida</taxon>
        <taxon>Asparagales</taxon>
        <taxon>Orchidaceae</taxon>
        <taxon>Epidendroideae</taxon>
        <taxon>Malaxideae</taxon>
        <taxon>Dendrobiinae</taxon>
        <taxon>Dendrobium</taxon>
    </lineage>
</organism>
<evidence type="ECO:0000256" key="1">
    <source>
        <dbReference type="SAM" id="MobiDB-lite"/>
    </source>
</evidence>
<dbReference type="AlphaFoldDB" id="A0AAV7GYL2"/>
<comment type="caution">
    <text evidence="2">The sequence shown here is derived from an EMBL/GenBank/DDBJ whole genome shotgun (WGS) entry which is preliminary data.</text>
</comment>
<reference evidence="2 3" key="1">
    <citation type="journal article" date="2021" name="Hortic Res">
        <title>Chromosome-scale assembly of the Dendrobium chrysotoxum genome enhances the understanding of orchid evolution.</title>
        <authorList>
            <person name="Zhang Y."/>
            <person name="Zhang G.Q."/>
            <person name="Zhang D."/>
            <person name="Liu X.D."/>
            <person name="Xu X.Y."/>
            <person name="Sun W.H."/>
            <person name="Yu X."/>
            <person name="Zhu X."/>
            <person name="Wang Z.W."/>
            <person name="Zhao X."/>
            <person name="Zhong W.Y."/>
            <person name="Chen H."/>
            <person name="Yin W.L."/>
            <person name="Huang T."/>
            <person name="Niu S.C."/>
            <person name="Liu Z.J."/>
        </authorList>
    </citation>
    <scope>NUCLEOTIDE SEQUENCE [LARGE SCALE GENOMIC DNA]</scope>
    <source>
        <strain evidence="2">Lindl</strain>
    </source>
</reference>
<evidence type="ECO:0000313" key="3">
    <source>
        <dbReference type="Proteomes" id="UP000775213"/>
    </source>
</evidence>
<feature type="region of interest" description="Disordered" evidence="1">
    <location>
        <begin position="79"/>
        <end position="114"/>
    </location>
</feature>
<keyword evidence="3" id="KW-1185">Reference proteome</keyword>
<protein>
    <submittedName>
        <fullName evidence="2">Uncharacterized protein</fullName>
    </submittedName>
</protein>